<gene>
    <name evidence="1" type="ORF">TWF506_005303</name>
</gene>
<dbReference type="InterPro" id="IPR011333">
    <property type="entry name" value="SKP1/BTB/POZ_sf"/>
</dbReference>
<evidence type="ECO:0008006" key="3">
    <source>
        <dbReference type="Google" id="ProtNLM"/>
    </source>
</evidence>
<dbReference type="AlphaFoldDB" id="A0AAN8RWR0"/>
<dbReference type="EMBL" id="JAVHJM010000002">
    <property type="protein sequence ID" value="KAK6518142.1"/>
    <property type="molecule type" value="Genomic_DNA"/>
</dbReference>
<keyword evidence="2" id="KW-1185">Reference proteome</keyword>
<dbReference type="CDD" id="cd18186">
    <property type="entry name" value="BTB_POZ_ZBTB_KLHL-like"/>
    <property type="match status" value="1"/>
</dbReference>
<evidence type="ECO:0000313" key="1">
    <source>
        <dbReference type="EMBL" id="KAK6518142.1"/>
    </source>
</evidence>
<name>A0AAN8RWR0_9PEZI</name>
<comment type="caution">
    <text evidence="1">The sequence shown here is derived from an EMBL/GenBank/DDBJ whole genome shotgun (WGS) entry which is preliminary data.</text>
</comment>
<accession>A0AAN8RWR0</accession>
<proteinExistence type="predicted"/>
<sequence>MTKRGVQGCPRYCNNCTLDCTCEQCGYCHSCQTSTAYSVGGVNHCWRHTCTGPDSKTGSNTEKDSLSVGKFLRETSDRFAQFCVSEVYTIKIGEEKQYFIHSEALRQTSPVMKKHIELEMKEKNSKTIEFKDIVDNDIAFTLFIQFSYFGTYGYDDREKEDALHVHALVYVFAEKFEVLELKSLALKKATLLCSKAITDKSATSLIKVLQFILPETVPIIYNSTYDPNTGKYPSTMTEAAEGGVISIPTTSRDGFRMLLAKFAAHNIDSLRRNESFMSVLQEQPAFSADVLLFTGASTGFKTDGKGSLEF</sequence>
<dbReference type="Gene3D" id="3.30.710.10">
    <property type="entry name" value="Potassium Channel Kv1.1, Chain A"/>
    <property type="match status" value="1"/>
</dbReference>
<protein>
    <recommendedName>
        <fullName evidence="3">BTB domain-containing protein</fullName>
    </recommendedName>
</protein>
<dbReference type="Proteomes" id="UP001307849">
    <property type="component" value="Unassembled WGS sequence"/>
</dbReference>
<evidence type="ECO:0000313" key="2">
    <source>
        <dbReference type="Proteomes" id="UP001307849"/>
    </source>
</evidence>
<dbReference type="PANTHER" id="PTHR47843">
    <property type="entry name" value="BTB DOMAIN-CONTAINING PROTEIN-RELATED"/>
    <property type="match status" value="1"/>
</dbReference>
<organism evidence="1 2">
    <name type="scientific">Arthrobotrys conoides</name>
    <dbReference type="NCBI Taxonomy" id="74498"/>
    <lineage>
        <taxon>Eukaryota</taxon>
        <taxon>Fungi</taxon>
        <taxon>Dikarya</taxon>
        <taxon>Ascomycota</taxon>
        <taxon>Pezizomycotina</taxon>
        <taxon>Orbiliomycetes</taxon>
        <taxon>Orbiliales</taxon>
        <taxon>Orbiliaceae</taxon>
        <taxon>Arthrobotrys</taxon>
    </lineage>
</organism>
<dbReference type="PANTHER" id="PTHR47843:SF2">
    <property type="entry name" value="BTB DOMAIN-CONTAINING PROTEIN"/>
    <property type="match status" value="1"/>
</dbReference>
<reference evidence="1 2" key="1">
    <citation type="submission" date="2019-10" db="EMBL/GenBank/DDBJ databases">
        <authorList>
            <person name="Palmer J.M."/>
        </authorList>
    </citation>
    <scope>NUCLEOTIDE SEQUENCE [LARGE SCALE GENOMIC DNA]</scope>
    <source>
        <strain evidence="1 2">TWF506</strain>
    </source>
</reference>